<comment type="caution">
    <text evidence="1">The sequence shown here is derived from an EMBL/GenBank/DDBJ whole genome shotgun (WGS) entry which is preliminary data.</text>
</comment>
<evidence type="ECO:0000313" key="1">
    <source>
        <dbReference type="EMBL" id="KAK7844809.1"/>
    </source>
</evidence>
<name>A0AAW0KZU4_QUESU</name>
<evidence type="ECO:0000313" key="2">
    <source>
        <dbReference type="Proteomes" id="UP000237347"/>
    </source>
</evidence>
<gene>
    <name evidence="1" type="ORF">CFP56_010295</name>
</gene>
<protein>
    <submittedName>
        <fullName evidence="1">Uncharacterized protein</fullName>
    </submittedName>
</protein>
<dbReference type="AlphaFoldDB" id="A0AAW0KZU4"/>
<accession>A0AAW0KZU4</accession>
<dbReference type="Proteomes" id="UP000237347">
    <property type="component" value="Unassembled WGS sequence"/>
</dbReference>
<reference evidence="1 2" key="1">
    <citation type="journal article" date="2018" name="Sci. Data">
        <title>The draft genome sequence of cork oak.</title>
        <authorList>
            <person name="Ramos A.M."/>
            <person name="Usie A."/>
            <person name="Barbosa P."/>
            <person name="Barros P.M."/>
            <person name="Capote T."/>
            <person name="Chaves I."/>
            <person name="Simoes F."/>
            <person name="Abreu I."/>
            <person name="Carrasquinho I."/>
            <person name="Faro C."/>
            <person name="Guimaraes J.B."/>
            <person name="Mendonca D."/>
            <person name="Nobrega F."/>
            <person name="Rodrigues L."/>
            <person name="Saibo N.J.M."/>
            <person name="Varela M.C."/>
            <person name="Egas C."/>
            <person name="Matos J."/>
            <person name="Miguel C.M."/>
            <person name="Oliveira M.M."/>
            <person name="Ricardo C.P."/>
            <person name="Goncalves S."/>
        </authorList>
    </citation>
    <scope>NUCLEOTIDE SEQUENCE [LARGE SCALE GENOMIC DNA]</scope>
    <source>
        <strain evidence="2">cv. HL8</strain>
    </source>
</reference>
<dbReference type="EMBL" id="PKMF04000179">
    <property type="protein sequence ID" value="KAK7844809.1"/>
    <property type="molecule type" value="Genomic_DNA"/>
</dbReference>
<proteinExistence type="predicted"/>
<organism evidence="1 2">
    <name type="scientific">Quercus suber</name>
    <name type="common">Cork oak</name>
    <dbReference type="NCBI Taxonomy" id="58331"/>
    <lineage>
        <taxon>Eukaryota</taxon>
        <taxon>Viridiplantae</taxon>
        <taxon>Streptophyta</taxon>
        <taxon>Embryophyta</taxon>
        <taxon>Tracheophyta</taxon>
        <taxon>Spermatophyta</taxon>
        <taxon>Magnoliopsida</taxon>
        <taxon>eudicotyledons</taxon>
        <taxon>Gunneridae</taxon>
        <taxon>Pentapetalae</taxon>
        <taxon>rosids</taxon>
        <taxon>fabids</taxon>
        <taxon>Fagales</taxon>
        <taxon>Fagaceae</taxon>
        <taxon>Quercus</taxon>
    </lineage>
</organism>
<keyword evidence="2" id="KW-1185">Reference proteome</keyword>
<sequence length="114" mass="12712">MHRVQLVYVQIQVESAALPNNKPTALAFAERRNTSSGFKSVIGFLIDIVREDGFRKELGLEIEGVREVGCDCACRYLGLKDGSFWHVKNIVAIFIIYGQGCNNIAKTKPKRGLL</sequence>